<dbReference type="AlphaFoldDB" id="A0A254NB57"/>
<gene>
    <name evidence="1" type="ORF">CDO81_01665</name>
</gene>
<organism evidence="1 2">
    <name type="scientific">Roseateles puraquae</name>
    <dbReference type="NCBI Taxonomy" id="431059"/>
    <lineage>
        <taxon>Bacteria</taxon>
        <taxon>Pseudomonadati</taxon>
        <taxon>Pseudomonadota</taxon>
        <taxon>Betaproteobacteria</taxon>
        <taxon>Burkholderiales</taxon>
        <taxon>Sphaerotilaceae</taxon>
        <taxon>Roseateles</taxon>
    </lineage>
</organism>
<dbReference type="OrthoDB" id="5523842at2"/>
<proteinExistence type="predicted"/>
<protein>
    <recommendedName>
        <fullName evidence="3">Lipoprotein</fullName>
    </recommendedName>
</protein>
<evidence type="ECO:0000313" key="2">
    <source>
        <dbReference type="Proteomes" id="UP000197446"/>
    </source>
</evidence>
<reference evidence="1 2" key="1">
    <citation type="journal article" date="2007" name="Int. J. Syst. Evol. Microbiol.">
        <title>Description of Pelomonas aquatica sp. nov. and Pelomonas puraquae sp. nov., isolated from industrial and haemodialysis water.</title>
        <authorList>
            <person name="Gomila M."/>
            <person name="Bowien B."/>
            <person name="Falsen E."/>
            <person name="Moore E.R."/>
            <person name="Lalucat J."/>
        </authorList>
    </citation>
    <scope>NUCLEOTIDE SEQUENCE [LARGE SCALE GENOMIC DNA]</scope>
    <source>
        <strain evidence="1 2">CCUG 52769</strain>
    </source>
</reference>
<evidence type="ECO:0000313" key="1">
    <source>
        <dbReference type="EMBL" id="OWR05209.1"/>
    </source>
</evidence>
<comment type="caution">
    <text evidence="1">The sequence shown here is derived from an EMBL/GenBank/DDBJ whole genome shotgun (WGS) entry which is preliminary data.</text>
</comment>
<name>A0A254NB57_9BURK</name>
<dbReference type="RefSeq" id="WP_088481419.1">
    <property type="nucleotide sequence ID" value="NZ_NISI01000001.1"/>
</dbReference>
<dbReference type="PROSITE" id="PS51257">
    <property type="entry name" value="PROKAR_LIPOPROTEIN"/>
    <property type="match status" value="1"/>
</dbReference>
<evidence type="ECO:0008006" key="3">
    <source>
        <dbReference type="Google" id="ProtNLM"/>
    </source>
</evidence>
<dbReference type="EMBL" id="NISI01000001">
    <property type="protein sequence ID" value="OWR05209.1"/>
    <property type="molecule type" value="Genomic_DNA"/>
</dbReference>
<keyword evidence="2" id="KW-1185">Reference proteome</keyword>
<sequence length="611" mass="65543">MHRLVTLMASVAATLMLAGCDLRERFVNAEDRINAAVPMGIDVRQAHERLADQLGTTGGDRAQLDNAWQGRLRARALSCSPDFTPTWRHSSDEVRAAVGNKACFAEFDRKLTRWIGAQRVRLLLSQAALPVGEVSPSLTLSGQLAGASSQAPVGVVSSGDGFELVALDSGRSLFKERGSGGTLSLSPNGRLFVQTLSGGVSRIRAVEGGETLLELADARSVHWLASWFVGVRSASNKPSYLLSLNTAEEAPVVVNSFGSHGNDVLLPVPGNSGRFNLLTFPGLYQLEGKEAAGKFSVTVVAEKPGVQSSLMSIGIGAGRLSSDGRFWLLDRSGSFLRLDLTSLEVQETNFQPLQVDTAVPTSRPDQFVLELRAPMEAANPGAQTKYLYDTTAGTLARLEGADAQRPLTYLGGIGRLARVSSPTVWLLDKLETAAPQAVSDVINAQLEEVNQARLNKVQLEQQRVAASPALQQGSPLLPYVRDAQVEGIGIYEPAERVAQPGQSRSTGRVTVTVRRSAQPLVLVLTSYEPVQWQLRLEPGARLGAVLVGGYYDSTVQGAGEARVLKIGRHYAYQQDSAGFAALQREVARWAGRPISLFQGNYRGSSFSVGGR</sequence>
<dbReference type="Proteomes" id="UP000197446">
    <property type="component" value="Unassembled WGS sequence"/>
</dbReference>
<accession>A0A254NB57</accession>